<dbReference type="EMBL" id="DS268493">
    <property type="protein sequence ID" value="EFP11754.1"/>
    <property type="molecule type" value="Genomic_DNA"/>
</dbReference>
<keyword evidence="2" id="KW-1185">Reference proteome</keyword>
<dbReference type="InParanoid" id="E3MXS4"/>
<reference evidence="1" key="1">
    <citation type="submission" date="2007-07" db="EMBL/GenBank/DDBJ databases">
        <title>PCAP assembly of the Caenorhabditis remanei genome.</title>
        <authorList>
            <consortium name="The Caenorhabditis remanei Sequencing Consortium"/>
            <person name="Wilson R.K."/>
        </authorList>
    </citation>
    <scope>NUCLEOTIDE SEQUENCE [LARGE SCALE GENOMIC DNA]</scope>
    <source>
        <strain evidence="1">PB4641</strain>
    </source>
</reference>
<dbReference type="AlphaFoldDB" id="E3MXS4"/>
<dbReference type="HOGENOM" id="CLU_2135843_0_0_1"/>
<organism evidence="2">
    <name type="scientific">Caenorhabditis remanei</name>
    <name type="common">Caenorhabditis vulgaris</name>
    <dbReference type="NCBI Taxonomy" id="31234"/>
    <lineage>
        <taxon>Eukaryota</taxon>
        <taxon>Metazoa</taxon>
        <taxon>Ecdysozoa</taxon>
        <taxon>Nematoda</taxon>
        <taxon>Chromadorea</taxon>
        <taxon>Rhabditida</taxon>
        <taxon>Rhabditina</taxon>
        <taxon>Rhabditomorpha</taxon>
        <taxon>Rhabditoidea</taxon>
        <taxon>Rhabditidae</taxon>
        <taxon>Peloderinae</taxon>
        <taxon>Caenorhabditis</taxon>
    </lineage>
</organism>
<name>E3MXS4_CAERE</name>
<proteinExistence type="predicted"/>
<evidence type="ECO:0000313" key="2">
    <source>
        <dbReference type="Proteomes" id="UP000008281"/>
    </source>
</evidence>
<gene>
    <name evidence="1" type="ORF">CRE_26738</name>
</gene>
<dbReference type="Proteomes" id="UP000008281">
    <property type="component" value="Unassembled WGS sequence"/>
</dbReference>
<evidence type="ECO:0000313" key="1">
    <source>
        <dbReference type="EMBL" id="EFP11754.1"/>
    </source>
</evidence>
<sequence length="113" mass="12946">MGSAISTRKSPRTPKNTVVHEEFAVCSLPSASSGYDRTTKCLNHYPSEILQFNKKTARKISNWCKFEMARDLVEKIKKMKYLSLASIAVQNQEYNAREEPEIVMDEDSKQDVK</sequence>
<accession>E3MXS4</accession>
<protein>
    <submittedName>
        <fullName evidence="1">Uncharacterized protein</fullName>
    </submittedName>
</protein>